<comment type="similarity">
    <text evidence="4">Belongs to the carotenoid/retinoid oxidoreductase family.</text>
</comment>
<dbReference type="InterPro" id="IPR036188">
    <property type="entry name" value="FAD/NAD-bd_sf"/>
</dbReference>
<protein>
    <submittedName>
        <fullName evidence="6">Phytoene desaturase</fullName>
    </submittedName>
</protein>
<evidence type="ECO:0000313" key="6">
    <source>
        <dbReference type="EMBL" id="TWT28514.1"/>
    </source>
</evidence>
<comment type="caution">
    <text evidence="6">The sequence shown here is derived from an EMBL/GenBank/DDBJ whole genome shotgun (WGS) entry which is preliminary data.</text>
</comment>
<dbReference type="EMBL" id="VOHM01000004">
    <property type="protein sequence ID" value="TWT28514.1"/>
    <property type="molecule type" value="Genomic_DNA"/>
</dbReference>
<dbReference type="SUPFAM" id="SSF51905">
    <property type="entry name" value="FAD/NAD(P)-binding domain"/>
    <property type="match status" value="1"/>
</dbReference>
<dbReference type="InterPro" id="IPR014105">
    <property type="entry name" value="Carotenoid/retinoid_OxRdtase"/>
</dbReference>
<evidence type="ECO:0000256" key="1">
    <source>
        <dbReference type="ARBA" id="ARBA00004829"/>
    </source>
</evidence>
<gene>
    <name evidence="6" type="primary">crtI</name>
    <name evidence="6" type="ORF">FRX94_02790</name>
</gene>
<evidence type="ECO:0000256" key="3">
    <source>
        <dbReference type="ARBA" id="ARBA00023002"/>
    </source>
</evidence>
<keyword evidence="7" id="KW-1185">Reference proteome</keyword>
<dbReference type="AlphaFoldDB" id="A0A5C5UQB7"/>
<dbReference type="Gene3D" id="3.50.50.60">
    <property type="entry name" value="FAD/NAD(P)-binding domain"/>
    <property type="match status" value="2"/>
</dbReference>
<evidence type="ECO:0000313" key="7">
    <source>
        <dbReference type="Proteomes" id="UP000320791"/>
    </source>
</evidence>
<dbReference type="NCBIfam" id="TIGR02734">
    <property type="entry name" value="crtI_fam"/>
    <property type="match status" value="1"/>
</dbReference>
<evidence type="ECO:0000259" key="5">
    <source>
        <dbReference type="Pfam" id="PF01593"/>
    </source>
</evidence>
<proteinExistence type="inferred from homology"/>
<keyword evidence="2 4" id="KW-0125">Carotenoid biosynthesis</keyword>
<reference evidence="6 7" key="1">
    <citation type="submission" date="2019-08" db="EMBL/GenBank/DDBJ databases">
        <authorList>
            <person name="Lei W."/>
        </authorList>
    </citation>
    <scope>NUCLEOTIDE SEQUENCE [LARGE SCALE GENOMIC DNA]</scope>
    <source>
        <strain evidence="6 7">CCUG 58627</strain>
    </source>
</reference>
<dbReference type="Proteomes" id="UP000320791">
    <property type="component" value="Unassembled WGS sequence"/>
</dbReference>
<dbReference type="GO" id="GO:0016117">
    <property type="term" value="P:carotenoid biosynthetic process"/>
    <property type="evidence" value="ECO:0007669"/>
    <property type="project" value="UniProtKB-KW"/>
</dbReference>
<feature type="domain" description="Amine oxidase" evidence="5">
    <location>
        <begin position="15"/>
        <end position="506"/>
    </location>
</feature>
<sequence length="519" mass="56009">MNTPTPRSIVIGGGVAGLATAALLAHRGHAVTLIEQTNELGGRAGNHRAHGFTWDTGPSWYLMPEAFDHFFEQLGTSTAAELDLVRLDPAYRIFPENHAPVDVTTGAAAELFESLEPGAGAKLTDYLQVAELTYRTAIDQFLYTTFAAVHPYLRLQLLRRVGLLTRLLTTSLKDWVERRFTHPVLRQILQYPAVFLSSDPARTPAMYHLLSHTDLTEGVYYPQGGFHAVIDTLIRLAQQAGAELRTGCTAEEILCDPGFATGRRHAVRGVRIRRADGVVETLHADTVVSCADLYHTENALLAPGFRSYGPSTWKRRDPGISVVVALLGVEGELPELLHHQLFLSEDWDSDFHEIFHQGGVSRSIYVSKTSATDPSVAPEGCENLFVLIPAAADPELGHGSLYAADGIAAQRITGIVDDAIAMIAERAGIPDLASRVISCSSIGPADYANRFNAWRGNAIGPAHTLRQSAFLRGSNASRKVAGLYYAGATTVPGVGVPMCLISAENVIKRITGDTSTGPA</sequence>
<dbReference type="GO" id="GO:0016491">
    <property type="term" value="F:oxidoreductase activity"/>
    <property type="evidence" value="ECO:0007669"/>
    <property type="project" value="UniProtKB-KW"/>
</dbReference>
<comment type="pathway">
    <text evidence="1 4">Carotenoid biosynthesis.</text>
</comment>
<dbReference type="Pfam" id="PF01593">
    <property type="entry name" value="Amino_oxidase"/>
    <property type="match status" value="1"/>
</dbReference>
<dbReference type="PANTHER" id="PTHR43734">
    <property type="entry name" value="PHYTOENE DESATURASE"/>
    <property type="match status" value="1"/>
</dbReference>
<evidence type="ECO:0000256" key="4">
    <source>
        <dbReference type="RuleBase" id="RU362075"/>
    </source>
</evidence>
<organism evidence="6 7">
    <name type="scientific">Corynebacterium canis</name>
    <dbReference type="NCBI Taxonomy" id="679663"/>
    <lineage>
        <taxon>Bacteria</taxon>
        <taxon>Bacillati</taxon>
        <taxon>Actinomycetota</taxon>
        <taxon>Actinomycetes</taxon>
        <taxon>Mycobacteriales</taxon>
        <taxon>Corynebacteriaceae</taxon>
        <taxon>Corynebacterium</taxon>
    </lineage>
</organism>
<accession>A0A5C5UQB7</accession>
<dbReference type="InterPro" id="IPR002937">
    <property type="entry name" value="Amino_oxidase"/>
</dbReference>
<keyword evidence="3 4" id="KW-0560">Oxidoreductase</keyword>
<dbReference type="OrthoDB" id="9774675at2"/>
<dbReference type="RefSeq" id="WP_146323599.1">
    <property type="nucleotide sequence ID" value="NZ_BAABLR010000014.1"/>
</dbReference>
<evidence type="ECO:0000256" key="2">
    <source>
        <dbReference type="ARBA" id="ARBA00022746"/>
    </source>
</evidence>
<name>A0A5C5UQB7_9CORY</name>
<dbReference type="PANTHER" id="PTHR43734:SF1">
    <property type="entry name" value="PHYTOENE DESATURASE"/>
    <property type="match status" value="1"/>
</dbReference>